<keyword evidence="2" id="KW-1185">Reference proteome</keyword>
<dbReference type="Proteomes" id="UP000887565">
    <property type="component" value="Unplaced"/>
</dbReference>
<reference evidence="3" key="1">
    <citation type="submission" date="2022-11" db="UniProtKB">
        <authorList>
            <consortium name="WormBaseParasite"/>
        </authorList>
    </citation>
    <scope>IDENTIFICATION</scope>
</reference>
<accession>A0A915JSR3</accession>
<feature type="compositionally biased region" description="Basic and acidic residues" evidence="1">
    <location>
        <begin position="1"/>
        <end position="12"/>
    </location>
</feature>
<proteinExistence type="predicted"/>
<feature type="region of interest" description="Disordered" evidence="1">
    <location>
        <begin position="1"/>
        <end position="20"/>
    </location>
</feature>
<evidence type="ECO:0000256" key="1">
    <source>
        <dbReference type="SAM" id="MobiDB-lite"/>
    </source>
</evidence>
<dbReference type="WBParaSite" id="nRc.2.0.1.t28887-RA">
    <property type="protein sequence ID" value="nRc.2.0.1.t28887-RA"/>
    <property type="gene ID" value="nRc.2.0.1.g28887"/>
</dbReference>
<name>A0A915JSR3_ROMCU</name>
<organism evidence="2 3">
    <name type="scientific">Romanomermis culicivorax</name>
    <name type="common">Nematode worm</name>
    <dbReference type="NCBI Taxonomy" id="13658"/>
    <lineage>
        <taxon>Eukaryota</taxon>
        <taxon>Metazoa</taxon>
        <taxon>Ecdysozoa</taxon>
        <taxon>Nematoda</taxon>
        <taxon>Enoplea</taxon>
        <taxon>Dorylaimia</taxon>
        <taxon>Mermithida</taxon>
        <taxon>Mermithoidea</taxon>
        <taxon>Mermithidae</taxon>
        <taxon>Romanomermis</taxon>
    </lineage>
</organism>
<evidence type="ECO:0000313" key="2">
    <source>
        <dbReference type="Proteomes" id="UP000887565"/>
    </source>
</evidence>
<evidence type="ECO:0000313" key="3">
    <source>
        <dbReference type="WBParaSite" id="nRc.2.0.1.t28887-RA"/>
    </source>
</evidence>
<sequence>MQYQNPREKDAVEPAQADLSQDNLFSCPEEEIVEENRAKKYFDEFVIKCIKNTFAAEFSTCT</sequence>
<dbReference type="AlphaFoldDB" id="A0A915JSR3"/>
<protein>
    <submittedName>
        <fullName evidence="3">Uncharacterized protein</fullName>
    </submittedName>
</protein>